<dbReference type="EMBL" id="UGJB01000004">
    <property type="protein sequence ID" value="STQ09987.1"/>
    <property type="molecule type" value="Genomic_DNA"/>
</dbReference>
<organism evidence="2 3">
    <name type="scientific">Enterobacter cloacae</name>
    <dbReference type="NCBI Taxonomy" id="550"/>
    <lineage>
        <taxon>Bacteria</taxon>
        <taxon>Pseudomonadati</taxon>
        <taxon>Pseudomonadota</taxon>
        <taxon>Gammaproteobacteria</taxon>
        <taxon>Enterobacterales</taxon>
        <taxon>Enterobacteriaceae</taxon>
        <taxon>Enterobacter</taxon>
        <taxon>Enterobacter cloacae complex</taxon>
    </lineage>
</organism>
<dbReference type="AlphaFoldDB" id="A0A377LUC0"/>
<protein>
    <submittedName>
        <fullName evidence="2">Protein YfhM</fullName>
    </submittedName>
</protein>
<dbReference type="Pfam" id="PF17972">
    <property type="entry name" value="bMG5"/>
    <property type="match status" value="1"/>
</dbReference>
<feature type="domain" description="Bacterial Alpha-2-macroglobulin MG5" evidence="1">
    <location>
        <begin position="2"/>
        <end position="61"/>
    </location>
</feature>
<proteinExistence type="predicted"/>
<evidence type="ECO:0000259" key="1">
    <source>
        <dbReference type="Pfam" id="PF17972"/>
    </source>
</evidence>
<accession>A0A377LUC0</accession>
<reference evidence="2 3" key="1">
    <citation type="submission" date="2018-06" db="EMBL/GenBank/DDBJ databases">
        <authorList>
            <consortium name="Pathogen Informatics"/>
            <person name="Doyle S."/>
        </authorList>
    </citation>
    <scope>NUCLEOTIDE SEQUENCE [LARGE SCALE GENOMIC DNA]</scope>
    <source>
        <strain evidence="2 3">NCTC10005</strain>
    </source>
</reference>
<gene>
    <name evidence="2" type="primary">yfhM_4</name>
    <name evidence="2" type="ORF">NCTC10005_02721</name>
</gene>
<dbReference type="InterPro" id="IPR041203">
    <property type="entry name" value="Bact_A2M_MG5"/>
</dbReference>
<evidence type="ECO:0000313" key="2">
    <source>
        <dbReference type="EMBL" id="STQ09987.1"/>
    </source>
</evidence>
<dbReference type="Proteomes" id="UP000255106">
    <property type="component" value="Unassembled WGS sequence"/>
</dbReference>
<name>A0A377LUC0_ENTCL</name>
<evidence type="ECO:0000313" key="3">
    <source>
        <dbReference type="Proteomes" id="UP000255106"/>
    </source>
</evidence>
<sequence length="71" mass="7995">MRPLREAVPALPGFQFGDIAEDNLSRSLDEVQLTLDEQGVGRSLQKAQWKEVHSPLQLILQPACWNQAVVR</sequence>